<sequence length="166" mass="18698">MKSVIIIRHAKSSWDQPGMEDFDRPLNERGKEDAPKMAARLLERHVKVDAFISSSAKRARKTASLFIKEYGGEKEDIILVPELYLAGPEAFYNAIAKAPASANTIALFAHNPGITEFANELTDVRIDDMPTCAIFAIKVDIKDWSEFKEAEKEYWFFDYPKAGPGK</sequence>
<evidence type="ECO:0000313" key="2">
    <source>
        <dbReference type="EMBL" id="OQP49368.1"/>
    </source>
</evidence>
<name>A0A1V9ET91_9BACT</name>
<dbReference type="EMBL" id="LVXG01000015">
    <property type="protein sequence ID" value="OQP49368.1"/>
    <property type="molecule type" value="Genomic_DNA"/>
</dbReference>
<dbReference type="Pfam" id="PF00300">
    <property type="entry name" value="His_Phos_1"/>
    <property type="match status" value="1"/>
</dbReference>
<dbReference type="PANTHER" id="PTHR47623:SF1">
    <property type="entry name" value="OS09G0287300 PROTEIN"/>
    <property type="match status" value="1"/>
</dbReference>
<dbReference type="OrthoDB" id="9810154at2"/>
<protein>
    <submittedName>
        <fullName evidence="2">Phosphohistidine phosphatase</fullName>
    </submittedName>
</protein>
<dbReference type="PANTHER" id="PTHR47623">
    <property type="entry name" value="OS09G0287300 PROTEIN"/>
    <property type="match status" value="1"/>
</dbReference>
<evidence type="ECO:0000313" key="3">
    <source>
        <dbReference type="Proteomes" id="UP000192610"/>
    </source>
</evidence>
<dbReference type="InterPro" id="IPR029033">
    <property type="entry name" value="His_PPase_superfam"/>
</dbReference>
<proteinExistence type="predicted"/>
<reference evidence="3" key="1">
    <citation type="submission" date="2016-04" db="EMBL/GenBank/DDBJ databases">
        <authorList>
            <person name="Chen L."/>
            <person name="Zhuang W."/>
            <person name="Wang G."/>
        </authorList>
    </citation>
    <scope>NUCLEOTIDE SEQUENCE [LARGE SCALE GENOMIC DNA]</scope>
    <source>
        <strain evidence="3">17621</strain>
    </source>
</reference>
<dbReference type="SUPFAM" id="SSF53254">
    <property type="entry name" value="Phosphoglycerate mutase-like"/>
    <property type="match status" value="1"/>
</dbReference>
<dbReference type="STRING" id="354355.SAMN05660816_06130"/>
<evidence type="ECO:0000256" key="1">
    <source>
        <dbReference type="PIRSR" id="PIRSR613078-2"/>
    </source>
</evidence>
<organism evidence="2 3">
    <name type="scientific">Niastella yeongjuensis</name>
    <dbReference type="NCBI Taxonomy" id="354355"/>
    <lineage>
        <taxon>Bacteria</taxon>
        <taxon>Pseudomonadati</taxon>
        <taxon>Bacteroidota</taxon>
        <taxon>Chitinophagia</taxon>
        <taxon>Chitinophagales</taxon>
        <taxon>Chitinophagaceae</taxon>
        <taxon>Niastella</taxon>
    </lineage>
</organism>
<dbReference type="RefSeq" id="WP_081200388.1">
    <property type="nucleotide sequence ID" value="NZ_FOCZ01000017.1"/>
</dbReference>
<gene>
    <name evidence="2" type="ORF">A4H97_28945</name>
</gene>
<dbReference type="CDD" id="cd07067">
    <property type="entry name" value="HP_PGM_like"/>
    <property type="match status" value="1"/>
</dbReference>
<dbReference type="InterPro" id="IPR013078">
    <property type="entry name" value="His_Pase_superF_clade-1"/>
</dbReference>
<accession>A0A1V9ET91</accession>
<feature type="binding site" evidence="1">
    <location>
        <position position="58"/>
    </location>
    <ligand>
        <name>substrate</name>
    </ligand>
</feature>
<keyword evidence="3" id="KW-1185">Reference proteome</keyword>
<dbReference type="Proteomes" id="UP000192610">
    <property type="component" value="Unassembled WGS sequence"/>
</dbReference>
<dbReference type="SMART" id="SM00855">
    <property type="entry name" value="PGAM"/>
    <property type="match status" value="1"/>
</dbReference>
<dbReference type="Gene3D" id="3.40.50.1240">
    <property type="entry name" value="Phosphoglycerate mutase-like"/>
    <property type="match status" value="1"/>
</dbReference>
<dbReference type="AlphaFoldDB" id="A0A1V9ET91"/>
<comment type="caution">
    <text evidence="2">The sequence shown here is derived from an EMBL/GenBank/DDBJ whole genome shotgun (WGS) entry which is preliminary data.</text>
</comment>